<keyword evidence="2" id="KW-1185">Reference proteome</keyword>
<evidence type="ECO:0000313" key="1">
    <source>
        <dbReference type="EMBL" id="MBA0792963.1"/>
    </source>
</evidence>
<dbReference type="OrthoDB" id="10423608at2759"/>
<dbReference type="AlphaFoldDB" id="A0A7J9G629"/>
<feature type="non-terminal residue" evidence="1">
    <location>
        <position position="95"/>
    </location>
</feature>
<gene>
    <name evidence="1" type="ORF">Gohar_017408</name>
</gene>
<proteinExistence type="predicted"/>
<protein>
    <submittedName>
        <fullName evidence="1">Uncharacterized protein</fullName>
    </submittedName>
</protein>
<dbReference type="EMBL" id="JABFAD010000002">
    <property type="protein sequence ID" value="MBA0792963.1"/>
    <property type="molecule type" value="Genomic_DNA"/>
</dbReference>
<sequence length="95" mass="11726">MEWNNFCLQLEEPTIIPIVQEFYLPLKEREATRPFYELESFVKVKGFNVLVTERCIYKFYDALYYYYDYVYKTDLNEFRNVDMKEILKFLTEGKE</sequence>
<comment type="caution">
    <text evidence="1">The sequence shown here is derived from an EMBL/GenBank/DDBJ whole genome shotgun (WGS) entry which is preliminary data.</text>
</comment>
<name>A0A7J9G629_9ROSI</name>
<evidence type="ECO:0000313" key="2">
    <source>
        <dbReference type="Proteomes" id="UP000593560"/>
    </source>
</evidence>
<accession>A0A7J9G629</accession>
<organism evidence="1 2">
    <name type="scientific">Gossypium harknessii</name>
    <dbReference type="NCBI Taxonomy" id="34285"/>
    <lineage>
        <taxon>Eukaryota</taxon>
        <taxon>Viridiplantae</taxon>
        <taxon>Streptophyta</taxon>
        <taxon>Embryophyta</taxon>
        <taxon>Tracheophyta</taxon>
        <taxon>Spermatophyta</taxon>
        <taxon>Magnoliopsida</taxon>
        <taxon>eudicotyledons</taxon>
        <taxon>Gunneridae</taxon>
        <taxon>Pentapetalae</taxon>
        <taxon>rosids</taxon>
        <taxon>malvids</taxon>
        <taxon>Malvales</taxon>
        <taxon>Malvaceae</taxon>
        <taxon>Malvoideae</taxon>
        <taxon>Gossypium</taxon>
    </lineage>
</organism>
<reference evidence="1 2" key="1">
    <citation type="journal article" date="2019" name="Genome Biol. Evol.">
        <title>Insights into the evolution of the New World diploid cottons (Gossypium, subgenus Houzingenia) based on genome sequencing.</title>
        <authorList>
            <person name="Grover C.E."/>
            <person name="Arick M.A. 2nd"/>
            <person name="Thrash A."/>
            <person name="Conover J.L."/>
            <person name="Sanders W.S."/>
            <person name="Peterson D.G."/>
            <person name="Frelichowski J.E."/>
            <person name="Scheffler J.A."/>
            <person name="Scheffler B.E."/>
            <person name="Wendel J.F."/>
        </authorList>
    </citation>
    <scope>NUCLEOTIDE SEQUENCE [LARGE SCALE GENOMIC DNA]</scope>
    <source>
        <strain evidence="1">0</strain>
        <tissue evidence="1">Leaf</tissue>
    </source>
</reference>
<dbReference type="Proteomes" id="UP000593560">
    <property type="component" value="Unassembled WGS sequence"/>
</dbReference>